<dbReference type="GO" id="GO:0005737">
    <property type="term" value="C:cytoplasm"/>
    <property type="evidence" value="ECO:0007669"/>
    <property type="project" value="UniProtKB-SubCell"/>
</dbReference>
<dbReference type="HAMAP" id="MF_00307">
    <property type="entry name" value="PfdB"/>
    <property type="match status" value="1"/>
</dbReference>
<dbReference type="GO" id="GO:0016272">
    <property type="term" value="C:prefoldin complex"/>
    <property type="evidence" value="ECO:0007669"/>
    <property type="project" value="UniProtKB-UniRule"/>
</dbReference>
<accession>A0ABD4Z5L3</accession>
<dbReference type="InterPro" id="IPR012713">
    <property type="entry name" value="PfdB"/>
</dbReference>
<evidence type="ECO:0000256" key="9">
    <source>
        <dbReference type="HAMAP-Rule" id="MF_00307"/>
    </source>
</evidence>
<dbReference type="EMBL" id="JASNVW010000001">
    <property type="protein sequence ID" value="MDK6028262.1"/>
    <property type="molecule type" value="Genomic_DNA"/>
</dbReference>
<evidence type="ECO:0000256" key="3">
    <source>
        <dbReference type="ARBA" id="ARBA00011716"/>
    </source>
</evidence>
<comment type="function">
    <text evidence="7 9">Molecular chaperone capable of stabilizing a range of proteins. Seems to fulfill an ATP-independent, HSP70-like function in archaeal de novo protein folding.</text>
</comment>
<evidence type="ECO:0000256" key="2">
    <source>
        <dbReference type="ARBA" id="ARBA00008045"/>
    </source>
</evidence>
<dbReference type="GO" id="GO:0051082">
    <property type="term" value="F:unfolded protein binding"/>
    <property type="evidence" value="ECO:0007669"/>
    <property type="project" value="UniProtKB-UniRule"/>
</dbReference>
<organism evidence="11 12">
    <name type="scientific">Ignisphaera cupida</name>
    <dbReference type="NCBI Taxonomy" id="3050454"/>
    <lineage>
        <taxon>Archaea</taxon>
        <taxon>Thermoproteota</taxon>
        <taxon>Thermoprotei</taxon>
        <taxon>Desulfurococcales</taxon>
        <taxon>Desulfurococcaceae</taxon>
        <taxon>Ignisphaera</taxon>
    </lineage>
</organism>
<comment type="subcellular location">
    <subcellularLocation>
        <location evidence="1 9">Cytoplasm</location>
    </subcellularLocation>
</comment>
<comment type="similarity">
    <text evidence="2 9">Belongs to the prefoldin subunit beta family.</text>
</comment>
<evidence type="ECO:0000256" key="1">
    <source>
        <dbReference type="ARBA" id="ARBA00004496"/>
    </source>
</evidence>
<evidence type="ECO:0000313" key="12">
    <source>
        <dbReference type="Proteomes" id="UP001529235"/>
    </source>
</evidence>
<dbReference type="GO" id="GO:0006457">
    <property type="term" value="P:protein folding"/>
    <property type="evidence" value="ECO:0007669"/>
    <property type="project" value="UniProtKB-UniRule"/>
</dbReference>
<evidence type="ECO:0000256" key="10">
    <source>
        <dbReference type="SAM" id="Coils"/>
    </source>
</evidence>
<name>A0ABD4Z5L3_9CREN</name>
<dbReference type="NCBIfam" id="TIGR02338">
    <property type="entry name" value="gimC_beta"/>
    <property type="match status" value="1"/>
</dbReference>
<keyword evidence="10" id="KW-0175">Coiled coil</keyword>
<dbReference type="Gene3D" id="1.10.287.370">
    <property type="match status" value="1"/>
</dbReference>
<feature type="coiled-coil region" evidence="10">
    <location>
        <begin position="9"/>
        <end position="93"/>
    </location>
</feature>
<keyword evidence="5 9" id="KW-0963">Cytoplasm</keyword>
<evidence type="ECO:0000313" key="11">
    <source>
        <dbReference type="EMBL" id="MDK6028262.1"/>
    </source>
</evidence>
<keyword evidence="12" id="KW-1185">Reference proteome</keyword>
<dbReference type="InterPro" id="IPR009053">
    <property type="entry name" value="Prefoldin"/>
</dbReference>
<dbReference type="Proteomes" id="UP001529235">
    <property type="component" value="Unassembled WGS sequence"/>
</dbReference>
<proteinExistence type="inferred from homology"/>
<evidence type="ECO:0000256" key="8">
    <source>
        <dbReference type="ARBA" id="ARBA00033461"/>
    </source>
</evidence>
<reference evidence="11 12" key="1">
    <citation type="submission" date="2023-05" db="EMBL/GenBank/DDBJ databases">
        <title>A new hyperthermophilic archaea 'Ignisphaera cupida' sp. nov. and description of the family 'Ignisphaeraceae' fam. nov.</title>
        <authorList>
            <person name="Podosokorskaya O.A."/>
            <person name="Elcheninov A.G."/>
            <person name="Klukina A."/>
            <person name="Merkel A.Y."/>
        </authorList>
    </citation>
    <scope>NUCLEOTIDE SEQUENCE [LARGE SCALE GENOMIC DNA]</scope>
    <source>
        <strain evidence="11 12">4213-co</strain>
    </source>
</reference>
<sequence>MAETIPPEVQQQVIKYQQLQAQLNQLLAEKSVIEQELREINRALEILKNVADNTEMYRSTGHLLIKISKADAEKELSERKELLELRLKTLSRQEALIRQQLSEVQSKLSQYASTLYKKT</sequence>
<protein>
    <recommendedName>
        <fullName evidence="4 9">Prefoldin subunit beta</fullName>
    </recommendedName>
    <alternativeName>
        <fullName evidence="8 9">GimC subunit beta</fullName>
    </alternativeName>
</protein>
<dbReference type="AlphaFoldDB" id="A0ABD4Z5L3"/>
<dbReference type="SUPFAM" id="SSF46579">
    <property type="entry name" value="Prefoldin"/>
    <property type="match status" value="1"/>
</dbReference>
<evidence type="ECO:0000256" key="5">
    <source>
        <dbReference type="ARBA" id="ARBA00022490"/>
    </source>
</evidence>
<comment type="caution">
    <text evidence="11">The sequence shown here is derived from an EMBL/GenBank/DDBJ whole genome shotgun (WGS) entry which is preliminary data.</text>
</comment>
<keyword evidence="6 9" id="KW-0143">Chaperone</keyword>
<dbReference type="RefSeq" id="WP_285273230.1">
    <property type="nucleotide sequence ID" value="NZ_JASNVW010000001.1"/>
</dbReference>
<dbReference type="Pfam" id="PF01920">
    <property type="entry name" value="Prefoldin_2"/>
    <property type="match status" value="1"/>
</dbReference>
<gene>
    <name evidence="9" type="primary">pfdB</name>
    <name evidence="11" type="ORF">QPL79_02645</name>
</gene>
<evidence type="ECO:0000256" key="6">
    <source>
        <dbReference type="ARBA" id="ARBA00023186"/>
    </source>
</evidence>
<evidence type="ECO:0000256" key="4">
    <source>
        <dbReference type="ARBA" id="ARBA00016304"/>
    </source>
</evidence>
<comment type="subunit">
    <text evidence="3 9">Heterohexamer of two alpha and four beta subunits.</text>
</comment>
<dbReference type="CDD" id="cd23162">
    <property type="entry name" value="Prefoldin_beta_GimC"/>
    <property type="match status" value="1"/>
</dbReference>
<dbReference type="InterPro" id="IPR002777">
    <property type="entry name" value="PFD_beta-like"/>
</dbReference>
<evidence type="ECO:0000256" key="7">
    <source>
        <dbReference type="ARBA" id="ARBA00025077"/>
    </source>
</evidence>